<evidence type="ECO:0000256" key="4">
    <source>
        <dbReference type="SAM" id="MobiDB-lite"/>
    </source>
</evidence>
<keyword evidence="8" id="KW-1185">Reference proteome</keyword>
<dbReference type="Gene3D" id="1.20.120.1240">
    <property type="entry name" value="Dynamin, middle domain"/>
    <property type="match status" value="1"/>
</dbReference>
<dbReference type="PROSITE" id="PS51388">
    <property type="entry name" value="GED"/>
    <property type="match status" value="1"/>
</dbReference>
<dbReference type="GO" id="GO:0000266">
    <property type="term" value="P:mitochondrial fission"/>
    <property type="evidence" value="ECO:0007669"/>
    <property type="project" value="TreeGrafter"/>
</dbReference>
<dbReference type="InterPro" id="IPR030381">
    <property type="entry name" value="G_DYNAMIN_dom"/>
</dbReference>
<dbReference type="GO" id="GO:0016559">
    <property type="term" value="P:peroxisome fission"/>
    <property type="evidence" value="ECO:0007669"/>
    <property type="project" value="TreeGrafter"/>
</dbReference>
<dbReference type="InterPro" id="IPR020850">
    <property type="entry name" value="GED_dom"/>
</dbReference>
<feature type="compositionally biased region" description="Polar residues" evidence="4">
    <location>
        <begin position="815"/>
        <end position="824"/>
    </location>
</feature>
<feature type="compositionally biased region" description="Polar residues" evidence="4">
    <location>
        <begin position="893"/>
        <end position="914"/>
    </location>
</feature>
<proteinExistence type="predicted"/>
<evidence type="ECO:0000313" key="8">
    <source>
        <dbReference type="Proteomes" id="UP000191518"/>
    </source>
</evidence>
<keyword evidence="2" id="KW-0342">GTP-binding</keyword>
<dbReference type="GO" id="GO:0008017">
    <property type="term" value="F:microtubule binding"/>
    <property type="evidence" value="ECO:0007669"/>
    <property type="project" value="TreeGrafter"/>
</dbReference>
<evidence type="ECO:0000256" key="3">
    <source>
        <dbReference type="SAM" id="Coils"/>
    </source>
</evidence>
<dbReference type="EMBL" id="MDYP01000018">
    <property type="protein sequence ID" value="OQE06318.1"/>
    <property type="molecule type" value="Genomic_DNA"/>
</dbReference>
<dbReference type="GO" id="GO:0003924">
    <property type="term" value="F:GTPase activity"/>
    <property type="evidence" value="ECO:0007669"/>
    <property type="project" value="InterPro"/>
</dbReference>
<dbReference type="InterPro" id="IPR001401">
    <property type="entry name" value="Dynamin_GTPase"/>
</dbReference>
<dbReference type="GO" id="GO:0005525">
    <property type="term" value="F:GTP binding"/>
    <property type="evidence" value="ECO:0007669"/>
    <property type="project" value="InterPro"/>
</dbReference>
<dbReference type="PROSITE" id="PS51718">
    <property type="entry name" value="G_DYNAMIN_2"/>
    <property type="match status" value="1"/>
</dbReference>
<feature type="domain" description="Dynamin-type G" evidence="6">
    <location>
        <begin position="78"/>
        <end position="362"/>
    </location>
</feature>
<feature type="domain" description="GED" evidence="5">
    <location>
        <begin position="653"/>
        <end position="744"/>
    </location>
</feature>
<feature type="coiled-coil region" evidence="3">
    <location>
        <begin position="627"/>
        <end position="654"/>
    </location>
</feature>
<evidence type="ECO:0000313" key="7">
    <source>
        <dbReference type="EMBL" id="OQE06318.1"/>
    </source>
</evidence>
<dbReference type="AlphaFoldDB" id="A0A1V6RXK5"/>
<dbReference type="Pfam" id="PF00350">
    <property type="entry name" value="Dynamin_N"/>
    <property type="match status" value="1"/>
</dbReference>
<dbReference type="Pfam" id="PF01031">
    <property type="entry name" value="Dynamin_M"/>
    <property type="match status" value="1"/>
</dbReference>
<keyword evidence="3" id="KW-0175">Coiled coil</keyword>
<evidence type="ECO:0008006" key="9">
    <source>
        <dbReference type="Google" id="ProtNLM"/>
    </source>
</evidence>
<dbReference type="GO" id="GO:0005874">
    <property type="term" value="C:microtubule"/>
    <property type="evidence" value="ECO:0007669"/>
    <property type="project" value="TreeGrafter"/>
</dbReference>
<dbReference type="InterPro" id="IPR022812">
    <property type="entry name" value="Dynamin"/>
</dbReference>
<feature type="compositionally biased region" description="Low complexity" evidence="4">
    <location>
        <begin position="800"/>
        <end position="813"/>
    </location>
</feature>
<accession>A0A1V6RXK5</accession>
<sequence>MWNWPPSPRATQKATPFLAFCSLSAELFGIIPRFSQKDLNITMSGSTEVDTALHQLQTEQGPLLDKIDDLRAIGVGGLVGLPQLIVCGNQSSGKSSVLEAISRVRFPAKSSVCTRFPTEVILRRHPVPRFKVSIEPGPSRTSNADRQKIEAFAPAEVTNSDQLKSLIEKAKECMGITGEGFSDDILKVEISGPDKPELSLVDLPGLYTSRSISQDEKGIRIVHDITKRYMGNKRSIILAVVSAKNDYHNQPVLDLAENFDRSRERTIGIVTQPDIPEAHSDEEASWLQILKNEKVPLKLGWHALRNRSYETRKVSDDERDEKEKEFFAKGNWSSIAAEYRGIENLRRRLSAILLKHIQRNLPGLIVDINEKVLDRQSRLTKLGQSRGTLQQQKGFLLNISSNFERITAEALNGMYTDDFFGGLGDDTGPIDQDFRRLRAIIRELNEYFADAMDTIGCSQFIYLNNDTFPRPVLGNPYSNIRKPEYRARADVESDVGIHARQNRGVELPGSANQLLVGKLFREQSKPWEEIAREHLIKSWDTVRDFVGTLLQYLANDHTCNLLLGDVLDPELEKMKDHLLTKLDELTAYNKRGHPLPLGKNFLTKIQKARSDRQIDRLEQALKKGPHSEDETTTIERLRQVNSELESKNNQFAEADIVDQMQAYYDTAIVTFIDNVATLGIENCLLGPLGSILTSQTVNNMEDKQIQDLAAEPSSIVDERDRLTRELEKLQAGSRALSKFNIRKVGTQPSVLKSTTQSTSTHRKTILSARSSVLDSQPSRTVSGFNFFEPGPPKTPSPMVGSTTNTSTGKTGFSIFGNQKGSQPVTDRAQGLDSESRSLFGSGSFFSGGGTSNTFKSSAFGSATTPDSSSGVSGANPSKPSSSQSNHFSSFRSDNPQSKVESKVPVTQPSNSSQR</sequence>
<dbReference type="SMART" id="SM00053">
    <property type="entry name" value="DYNc"/>
    <property type="match status" value="1"/>
</dbReference>
<feature type="compositionally biased region" description="Polar residues" evidence="4">
    <location>
        <begin position="858"/>
        <end position="871"/>
    </location>
</feature>
<evidence type="ECO:0000259" key="5">
    <source>
        <dbReference type="PROSITE" id="PS51388"/>
    </source>
</evidence>
<dbReference type="InterPro" id="IPR045063">
    <property type="entry name" value="Dynamin_N"/>
</dbReference>
<dbReference type="GO" id="GO:0005739">
    <property type="term" value="C:mitochondrion"/>
    <property type="evidence" value="ECO:0007669"/>
    <property type="project" value="TreeGrafter"/>
</dbReference>
<dbReference type="GO" id="GO:0006897">
    <property type="term" value="P:endocytosis"/>
    <property type="evidence" value="ECO:0007669"/>
    <property type="project" value="TreeGrafter"/>
</dbReference>
<dbReference type="InterPro" id="IPR000375">
    <property type="entry name" value="Dynamin_stalk"/>
</dbReference>
<dbReference type="FunFam" id="3.40.50.300:FF:001425">
    <property type="entry name" value="Dynamin GTPase, putative"/>
    <property type="match status" value="1"/>
</dbReference>
<dbReference type="Gene3D" id="3.40.50.300">
    <property type="entry name" value="P-loop containing nucleotide triphosphate hydrolases"/>
    <property type="match status" value="1"/>
</dbReference>
<dbReference type="PRINTS" id="PR00195">
    <property type="entry name" value="DYNAMIN"/>
</dbReference>
<dbReference type="InterPro" id="IPR027417">
    <property type="entry name" value="P-loop_NTPase"/>
</dbReference>
<dbReference type="CDD" id="cd08771">
    <property type="entry name" value="DLP_1"/>
    <property type="match status" value="1"/>
</dbReference>
<dbReference type="GO" id="GO:0048312">
    <property type="term" value="P:intracellular distribution of mitochondria"/>
    <property type="evidence" value="ECO:0007669"/>
    <property type="project" value="TreeGrafter"/>
</dbReference>
<feature type="region of interest" description="Disordered" evidence="4">
    <location>
        <begin position="786"/>
        <end position="834"/>
    </location>
</feature>
<feature type="region of interest" description="Disordered" evidence="4">
    <location>
        <begin position="848"/>
        <end position="914"/>
    </location>
</feature>
<reference evidence="8" key="1">
    <citation type="journal article" date="2017" name="Nat. Microbiol.">
        <title>Global analysis of biosynthetic gene clusters reveals vast potential of secondary metabolite production in Penicillium species.</title>
        <authorList>
            <person name="Nielsen J.C."/>
            <person name="Grijseels S."/>
            <person name="Prigent S."/>
            <person name="Ji B."/>
            <person name="Dainat J."/>
            <person name="Nielsen K.F."/>
            <person name="Frisvad J.C."/>
            <person name="Workman M."/>
            <person name="Nielsen J."/>
        </authorList>
    </citation>
    <scope>NUCLEOTIDE SEQUENCE [LARGE SCALE GENOMIC DNA]</scope>
    <source>
        <strain evidence="8">IBT 29486</strain>
    </source>
</reference>
<name>A0A1V6RXK5_9EURO</name>
<comment type="caution">
    <text evidence="7">The sequence shown here is derived from an EMBL/GenBank/DDBJ whole genome shotgun (WGS) entry which is preliminary data.</text>
</comment>
<dbReference type="PANTHER" id="PTHR11566">
    <property type="entry name" value="DYNAMIN"/>
    <property type="match status" value="1"/>
</dbReference>
<evidence type="ECO:0000256" key="1">
    <source>
        <dbReference type="ARBA" id="ARBA00022741"/>
    </source>
</evidence>
<dbReference type="PANTHER" id="PTHR11566:SF149">
    <property type="entry name" value="GTPASE, PUTATIVE (AFU_ORTHOLOGUE AFUA_6G11890)-RELATED"/>
    <property type="match status" value="1"/>
</dbReference>
<dbReference type="Proteomes" id="UP000191518">
    <property type="component" value="Unassembled WGS sequence"/>
</dbReference>
<organism evidence="7 8">
    <name type="scientific">Penicillium vulpinum</name>
    <dbReference type="NCBI Taxonomy" id="29845"/>
    <lineage>
        <taxon>Eukaryota</taxon>
        <taxon>Fungi</taxon>
        <taxon>Dikarya</taxon>
        <taxon>Ascomycota</taxon>
        <taxon>Pezizomycotina</taxon>
        <taxon>Eurotiomycetes</taxon>
        <taxon>Eurotiomycetidae</taxon>
        <taxon>Eurotiales</taxon>
        <taxon>Aspergillaceae</taxon>
        <taxon>Penicillium</taxon>
    </lineage>
</organism>
<dbReference type="STRING" id="29845.A0A1V6RXK5"/>
<evidence type="ECO:0000256" key="2">
    <source>
        <dbReference type="ARBA" id="ARBA00023134"/>
    </source>
</evidence>
<keyword evidence="1" id="KW-0547">Nucleotide-binding</keyword>
<evidence type="ECO:0000259" key="6">
    <source>
        <dbReference type="PROSITE" id="PS51718"/>
    </source>
</evidence>
<dbReference type="SUPFAM" id="SSF52540">
    <property type="entry name" value="P-loop containing nucleoside triphosphate hydrolases"/>
    <property type="match status" value="1"/>
</dbReference>
<dbReference type="GO" id="GO:0016020">
    <property type="term" value="C:membrane"/>
    <property type="evidence" value="ECO:0007669"/>
    <property type="project" value="TreeGrafter"/>
</dbReference>
<feature type="compositionally biased region" description="Low complexity" evidence="4">
    <location>
        <begin position="872"/>
        <end position="892"/>
    </location>
</feature>
<gene>
    <name evidence="7" type="ORF">PENVUL_c018G06695</name>
</gene>
<protein>
    <recommendedName>
        <fullName evidence="9">GED domain-containing protein</fullName>
    </recommendedName>
</protein>